<dbReference type="EMBL" id="AWTP01000165">
    <property type="protein sequence ID" value="KGH03570.1"/>
    <property type="molecule type" value="Genomic_DNA"/>
</dbReference>
<evidence type="ECO:0000313" key="2">
    <source>
        <dbReference type="Proteomes" id="UP000029549"/>
    </source>
</evidence>
<name>A0A0E3CAR5_9BURK</name>
<sequence length="42" mass="4679">MKPQISNDLGLFYLSLRKKILGSRADAEKGVLYATAALQRLQ</sequence>
<gene>
    <name evidence="1" type="ORF">P608_24985</name>
</gene>
<reference evidence="1 2" key="1">
    <citation type="submission" date="2013-09" db="EMBL/GenBank/DDBJ databases">
        <title>High correlation between genotypes and phenotypes of environmental bacteria Comamonas testosteroni strains.</title>
        <authorList>
            <person name="Liu L."/>
            <person name="Zhu W."/>
            <person name="Xia X."/>
            <person name="Xu B."/>
            <person name="Luo M."/>
            <person name="Wang G."/>
        </authorList>
    </citation>
    <scope>NUCLEOTIDE SEQUENCE [LARGE SCALE GENOMIC DNA]</scope>
    <source>
        <strain evidence="1 2">DF2</strain>
    </source>
</reference>
<accession>A0A0E3CAR5</accession>
<dbReference type="AlphaFoldDB" id="A0A0E3CAR5"/>
<evidence type="ECO:0000313" key="1">
    <source>
        <dbReference type="EMBL" id="KGH03570.1"/>
    </source>
</evidence>
<proteinExistence type="predicted"/>
<dbReference type="RefSeq" id="WP_278043678.1">
    <property type="nucleotide sequence ID" value="NZ_AWTM01000120.1"/>
</dbReference>
<keyword evidence="2" id="KW-1185">Reference proteome</keyword>
<organism evidence="1 2">
    <name type="scientific">Comamonas thiooxydans</name>
    <dbReference type="NCBI Taxonomy" id="363952"/>
    <lineage>
        <taxon>Bacteria</taxon>
        <taxon>Pseudomonadati</taxon>
        <taxon>Pseudomonadota</taxon>
        <taxon>Betaproteobacteria</taxon>
        <taxon>Burkholderiales</taxon>
        <taxon>Comamonadaceae</taxon>
        <taxon>Comamonas</taxon>
    </lineage>
</organism>
<dbReference type="Proteomes" id="UP000029549">
    <property type="component" value="Unassembled WGS sequence"/>
</dbReference>
<protein>
    <submittedName>
        <fullName evidence="1">Uncharacterized protein</fullName>
    </submittedName>
</protein>
<comment type="caution">
    <text evidence="1">The sequence shown here is derived from an EMBL/GenBank/DDBJ whole genome shotgun (WGS) entry which is preliminary data.</text>
</comment>